<dbReference type="Pfam" id="PF01276">
    <property type="entry name" value="OKR_DC_1"/>
    <property type="match status" value="1"/>
</dbReference>
<evidence type="ECO:0000313" key="3">
    <source>
        <dbReference type="Proteomes" id="UP000255106"/>
    </source>
</evidence>
<dbReference type="InterPro" id="IPR015424">
    <property type="entry name" value="PyrdxlP-dep_Trfase"/>
</dbReference>
<dbReference type="InterPro" id="IPR000310">
    <property type="entry name" value="Orn/Lys/Arg_deCO2ase_major_dom"/>
</dbReference>
<evidence type="ECO:0000313" key="2">
    <source>
        <dbReference type="EMBL" id="STQ14060.1"/>
    </source>
</evidence>
<proteinExistence type="predicted"/>
<dbReference type="Proteomes" id="UP000255106">
    <property type="component" value="Unassembled WGS sequence"/>
</dbReference>
<dbReference type="AlphaFoldDB" id="A0A377M9A8"/>
<dbReference type="PANTHER" id="PTHR45229">
    <property type="entry name" value="CONSTITUTIVE ORNITHINE DECARBOXYLASE"/>
    <property type="match status" value="1"/>
</dbReference>
<feature type="domain" description="Orn/Lys/Arg decarboxylases family 1 pyridoxal-P attachment site" evidence="1">
    <location>
        <begin position="14"/>
        <end position="28"/>
    </location>
</feature>
<organism evidence="2 3">
    <name type="scientific">Enterobacter cloacae</name>
    <dbReference type="NCBI Taxonomy" id="550"/>
    <lineage>
        <taxon>Bacteria</taxon>
        <taxon>Pseudomonadati</taxon>
        <taxon>Pseudomonadota</taxon>
        <taxon>Gammaproteobacteria</taxon>
        <taxon>Enterobacterales</taxon>
        <taxon>Enterobacteriaceae</taxon>
        <taxon>Enterobacter</taxon>
        <taxon>Enterobacter cloacae complex</taxon>
    </lineage>
</organism>
<dbReference type="InterPro" id="IPR011193">
    <property type="entry name" value="Orn/lys/arg_de-COase"/>
</dbReference>
<dbReference type="GO" id="GO:0008923">
    <property type="term" value="F:lysine decarboxylase activity"/>
    <property type="evidence" value="ECO:0007669"/>
    <property type="project" value="UniProtKB-EC"/>
</dbReference>
<dbReference type="EMBL" id="UGJB01000004">
    <property type="protein sequence ID" value="STQ14060.1"/>
    <property type="molecule type" value="Genomic_DNA"/>
</dbReference>
<dbReference type="EC" id="4.1.1.18" evidence="2"/>
<sequence length="93" mass="10259">MSGERVPDKVFFETQSTHKMLAAFSQASLIHIKGEYDEETFNEAFMMHTTTSPSYPLVASIETAAAMLRGNPVNVLSIALWSARCISAKRFSG</sequence>
<accession>A0A377M9A8</accession>
<name>A0A377M9A8_ENTCL</name>
<dbReference type="InterPro" id="IPR015421">
    <property type="entry name" value="PyrdxlP-dep_Trfase_major"/>
</dbReference>
<dbReference type="PANTHER" id="PTHR45229:SF3">
    <property type="entry name" value="BIODEGRADATIVE ARGININE DECARBOXYLASE"/>
    <property type="match status" value="1"/>
</dbReference>
<evidence type="ECO:0000259" key="1">
    <source>
        <dbReference type="PROSITE" id="PS00703"/>
    </source>
</evidence>
<dbReference type="GO" id="GO:0030170">
    <property type="term" value="F:pyridoxal phosphate binding"/>
    <property type="evidence" value="ECO:0007669"/>
    <property type="project" value="TreeGrafter"/>
</dbReference>
<keyword evidence="2" id="KW-0456">Lyase</keyword>
<dbReference type="SUPFAM" id="SSF53383">
    <property type="entry name" value="PLP-dependent transferases"/>
    <property type="match status" value="1"/>
</dbReference>
<dbReference type="GO" id="GO:0005829">
    <property type="term" value="C:cytosol"/>
    <property type="evidence" value="ECO:0007669"/>
    <property type="project" value="TreeGrafter"/>
</dbReference>
<reference evidence="2 3" key="1">
    <citation type="submission" date="2018-06" db="EMBL/GenBank/DDBJ databases">
        <authorList>
            <consortium name="Pathogen Informatics"/>
            <person name="Doyle S."/>
        </authorList>
    </citation>
    <scope>NUCLEOTIDE SEQUENCE [LARGE SCALE GENOMIC DNA]</scope>
    <source>
        <strain evidence="2 3">NCTC10005</strain>
    </source>
</reference>
<dbReference type="Gene3D" id="3.40.640.10">
    <property type="entry name" value="Type I PLP-dependent aspartate aminotransferase-like (Major domain)"/>
    <property type="match status" value="1"/>
</dbReference>
<protein>
    <submittedName>
        <fullName evidence="2">L-lysine decarboxylase</fullName>
        <ecNumber evidence="2">4.1.1.18</ecNumber>
    </submittedName>
</protein>
<dbReference type="PROSITE" id="PS00703">
    <property type="entry name" value="OKR_DC_1"/>
    <property type="match status" value="1"/>
</dbReference>
<gene>
    <name evidence="2" type="primary">ldcC_3</name>
    <name evidence="2" type="ORF">NCTC10005_06905</name>
</gene>
<dbReference type="GO" id="GO:0006520">
    <property type="term" value="P:amino acid metabolic process"/>
    <property type="evidence" value="ECO:0007669"/>
    <property type="project" value="InterPro"/>
</dbReference>